<proteinExistence type="predicted"/>
<dbReference type="Proteomes" id="UP000289718">
    <property type="component" value="Unassembled WGS sequence"/>
</dbReference>
<evidence type="ECO:0000313" key="2">
    <source>
        <dbReference type="Proteomes" id="UP000289718"/>
    </source>
</evidence>
<dbReference type="EMBL" id="NXIE01000004">
    <property type="protein sequence ID" value="RXK12100.1"/>
    <property type="molecule type" value="Genomic_DNA"/>
</dbReference>
<protein>
    <submittedName>
        <fullName evidence="1">Uncharacterized protein</fullName>
    </submittedName>
</protein>
<sequence>MKNLLLIFLFSFIIIGCASKQQSSSFKNKPVIFSKPIIQTEKELEEIKNEPIQEAIEEDEQGLNKVAILYPSKVVGKYAKSTISAVTAYLVYNNKEFEVIAFDTKNEQEFNILNQVKEIENRGFKKVIALFTKQGFDVLNKTDSLDFAKIYYPLINKSEVKETKSNFIFGGISYKEQFELLKTLSSKNSAMFYVKSYLGSKLKNYYDEMFLENRPKVIEIDSKINRYKYIMNDKNLLYNTIVLNTPIIKSSIVLSQLTAYEIDPVRILSTQLNFDPLLVKLTQEKDRKNLFVVNSISNVDDFIEEYADLLGADVVYNWVDYSSLVGIEYLISIDSYESERVTQTQILNNQVEYLPTLYRGTSYGFKKVEDINSVLEETNNKILKIQENR</sequence>
<dbReference type="OrthoDB" id="5337863at2"/>
<keyword evidence="2" id="KW-1185">Reference proteome</keyword>
<accession>A0A4Q1AU82</accession>
<reference evidence="1 2" key="1">
    <citation type="submission" date="2017-09" db="EMBL/GenBank/DDBJ databases">
        <title>Genomics of the genus Arcobacter.</title>
        <authorList>
            <person name="Perez-Cataluna A."/>
            <person name="Figueras M.J."/>
            <person name="Salas-Masso N."/>
        </authorList>
    </citation>
    <scope>NUCLEOTIDE SEQUENCE [LARGE SCALE GENOMIC DNA]</scope>
    <source>
        <strain evidence="1 2">F156-34</strain>
    </source>
</reference>
<gene>
    <name evidence="1" type="ORF">CP965_09975</name>
</gene>
<dbReference type="PROSITE" id="PS51257">
    <property type="entry name" value="PROKAR_LIPOPROTEIN"/>
    <property type="match status" value="1"/>
</dbReference>
<organism evidence="1 2">
    <name type="scientific">Halarcobacter mediterraneus</name>
    <dbReference type="NCBI Taxonomy" id="2023153"/>
    <lineage>
        <taxon>Bacteria</taxon>
        <taxon>Pseudomonadati</taxon>
        <taxon>Campylobacterota</taxon>
        <taxon>Epsilonproteobacteria</taxon>
        <taxon>Campylobacterales</taxon>
        <taxon>Arcobacteraceae</taxon>
        <taxon>Halarcobacter</taxon>
    </lineage>
</organism>
<dbReference type="RefSeq" id="WP_129061965.1">
    <property type="nucleotide sequence ID" value="NZ_NXIE01000004.1"/>
</dbReference>
<evidence type="ECO:0000313" key="1">
    <source>
        <dbReference type="EMBL" id="RXK12100.1"/>
    </source>
</evidence>
<dbReference type="AlphaFoldDB" id="A0A4Q1AU82"/>
<comment type="caution">
    <text evidence="1">The sequence shown here is derived from an EMBL/GenBank/DDBJ whole genome shotgun (WGS) entry which is preliminary data.</text>
</comment>
<name>A0A4Q1AU82_9BACT</name>